<evidence type="ECO:0000313" key="3">
    <source>
        <dbReference type="WBParaSite" id="ECPE_0001487701-mRNA-1"/>
    </source>
</evidence>
<gene>
    <name evidence="1" type="ORF">ECPE_LOCUS14837</name>
</gene>
<reference evidence="3" key="1">
    <citation type="submission" date="2016-06" db="UniProtKB">
        <authorList>
            <consortium name="WormBaseParasite"/>
        </authorList>
    </citation>
    <scope>IDENTIFICATION</scope>
</reference>
<proteinExistence type="predicted"/>
<accession>A0A183B6K2</accession>
<protein>
    <submittedName>
        <fullName evidence="1 3">Uncharacterized protein</fullName>
    </submittedName>
</protein>
<organism evidence="3">
    <name type="scientific">Echinostoma caproni</name>
    <dbReference type="NCBI Taxonomy" id="27848"/>
    <lineage>
        <taxon>Eukaryota</taxon>
        <taxon>Metazoa</taxon>
        <taxon>Spiralia</taxon>
        <taxon>Lophotrochozoa</taxon>
        <taxon>Platyhelminthes</taxon>
        <taxon>Trematoda</taxon>
        <taxon>Digenea</taxon>
        <taxon>Plagiorchiida</taxon>
        <taxon>Echinostomata</taxon>
        <taxon>Echinostomatoidea</taxon>
        <taxon>Echinostomatidae</taxon>
        <taxon>Echinostoma</taxon>
    </lineage>
</organism>
<evidence type="ECO:0000313" key="2">
    <source>
        <dbReference type="Proteomes" id="UP000272942"/>
    </source>
</evidence>
<name>A0A183B6K2_9TREM</name>
<keyword evidence="2" id="KW-1185">Reference proteome</keyword>
<dbReference type="OrthoDB" id="6280013at2759"/>
<dbReference type="EMBL" id="UZAN01058704">
    <property type="protein sequence ID" value="VDP92109.1"/>
    <property type="molecule type" value="Genomic_DNA"/>
</dbReference>
<reference evidence="1 2" key="2">
    <citation type="submission" date="2018-11" db="EMBL/GenBank/DDBJ databases">
        <authorList>
            <consortium name="Pathogen Informatics"/>
        </authorList>
    </citation>
    <scope>NUCLEOTIDE SEQUENCE [LARGE SCALE GENOMIC DNA]</scope>
    <source>
        <strain evidence="1 2">Egypt</strain>
    </source>
</reference>
<dbReference type="WBParaSite" id="ECPE_0001487701-mRNA-1">
    <property type="protein sequence ID" value="ECPE_0001487701-mRNA-1"/>
    <property type="gene ID" value="ECPE_0001487701"/>
</dbReference>
<dbReference type="AlphaFoldDB" id="A0A183B6K2"/>
<sequence>MLKRLRECLTDRFHEADIVHQFQTDTQIPGEFLASSNLAIRRLALDAVPNTHPVDSDTKILTQTMFGTRHPLVRHQVLLNPQSTVVTELDTTRRIQQFEAVLRRDQITEVPNVAPVGFPDLRLARFPQH</sequence>
<dbReference type="Proteomes" id="UP000272942">
    <property type="component" value="Unassembled WGS sequence"/>
</dbReference>
<evidence type="ECO:0000313" key="1">
    <source>
        <dbReference type="EMBL" id="VDP92109.1"/>
    </source>
</evidence>